<dbReference type="RefSeq" id="WP_096873623.1">
    <property type="nucleotide sequence ID" value="NZ_CP010774.1"/>
</dbReference>
<keyword evidence="2 5" id="KW-0812">Transmembrane</keyword>
<comment type="subcellular location">
    <subcellularLocation>
        <location evidence="1">Membrane</location>
        <topology evidence="1">Single-pass membrane protein</topology>
    </subcellularLocation>
</comment>
<organism evidence="7 8">
    <name type="scientific">Phaeobacter piscinae</name>
    <dbReference type="NCBI Taxonomy" id="1580596"/>
    <lineage>
        <taxon>Bacteria</taxon>
        <taxon>Pseudomonadati</taxon>
        <taxon>Pseudomonadota</taxon>
        <taxon>Alphaproteobacteria</taxon>
        <taxon>Rhodobacterales</taxon>
        <taxon>Roseobacteraceae</taxon>
        <taxon>Phaeobacter</taxon>
    </lineage>
</organism>
<dbReference type="InterPro" id="IPR007430">
    <property type="entry name" value="VirB8"/>
</dbReference>
<dbReference type="Proteomes" id="UP000218606">
    <property type="component" value="Plasmid pP13_g"/>
</dbReference>
<feature type="transmembrane region" description="Helical" evidence="5">
    <location>
        <begin position="24"/>
        <end position="49"/>
    </location>
</feature>
<keyword evidence="4 5" id="KW-0472">Membrane</keyword>
<evidence type="ECO:0000259" key="6">
    <source>
        <dbReference type="Pfam" id="PF04335"/>
    </source>
</evidence>
<evidence type="ECO:0000313" key="8">
    <source>
        <dbReference type="Proteomes" id="UP000218606"/>
    </source>
</evidence>
<dbReference type="AlphaFoldDB" id="A0AAN1GVQ5"/>
<reference evidence="7 8" key="1">
    <citation type="journal article" date="2017" name="Front. Microbiol.">
        <title>Phaeobacter piscinae sp. nov., a species of the Roseobacter group and potential aquaculture probiont.</title>
        <authorList>
            <person name="Sonnenschein E.C."/>
            <person name="Phippen C.B.W."/>
            <person name="Nielsen K.F."/>
            <person name="Mateiu R.V."/>
            <person name="Melchiorsen J."/>
            <person name="Gram L."/>
            <person name="Overmann J."/>
            <person name="Freese H.M."/>
        </authorList>
    </citation>
    <scope>NUCLEOTIDE SEQUENCE [LARGE SCALE GENOMIC DNA]</scope>
    <source>
        <strain evidence="7 8">P13</strain>
    </source>
</reference>
<proteinExistence type="predicted"/>
<dbReference type="Pfam" id="PF04335">
    <property type="entry name" value="VirB8"/>
    <property type="match status" value="1"/>
</dbReference>
<evidence type="ECO:0000256" key="3">
    <source>
        <dbReference type="ARBA" id="ARBA00022989"/>
    </source>
</evidence>
<evidence type="ECO:0000256" key="5">
    <source>
        <dbReference type="SAM" id="Phobius"/>
    </source>
</evidence>
<dbReference type="Gene3D" id="3.10.450.230">
    <property type="entry name" value="VirB8 protein"/>
    <property type="match status" value="1"/>
</dbReference>
<accession>A0AAN1GVQ5</accession>
<keyword evidence="3 5" id="KW-1133">Transmembrane helix</keyword>
<gene>
    <name evidence="7" type="ORF">PhaeoP13_04135</name>
</gene>
<evidence type="ECO:0000256" key="2">
    <source>
        <dbReference type="ARBA" id="ARBA00022692"/>
    </source>
</evidence>
<evidence type="ECO:0000313" key="7">
    <source>
        <dbReference type="EMBL" id="ATG46017.1"/>
    </source>
</evidence>
<geneLocation type="plasmid" evidence="8">
    <name>pp13_g</name>
</geneLocation>
<protein>
    <submittedName>
        <fullName evidence="7">Type IV secretory pathway, component VirB8</fullName>
    </submittedName>
</protein>
<evidence type="ECO:0000256" key="4">
    <source>
        <dbReference type="ARBA" id="ARBA00023136"/>
    </source>
</evidence>
<dbReference type="CDD" id="cd16424">
    <property type="entry name" value="VirB8"/>
    <property type="match status" value="1"/>
</dbReference>
<keyword evidence="7" id="KW-0614">Plasmid</keyword>
<dbReference type="SUPFAM" id="SSF54427">
    <property type="entry name" value="NTF2-like"/>
    <property type="match status" value="1"/>
</dbReference>
<name>A0AAN1GVQ5_9RHOB</name>
<dbReference type="InterPro" id="IPR032710">
    <property type="entry name" value="NTF2-like_dom_sf"/>
</dbReference>
<feature type="domain" description="Bacterial virulence protein VirB8" evidence="6">
    <location>
        <begin position="9"/>
        <end position="215"/>
    </location>
</feature>
<dbReference type="EMBL" id="CP010774">
    <property type="protein sequence ID" value="ATG46017.1"/>
    <property type="molecule type" value="Genomic_DNA"/>
</dbReference>
<evidence type="ECO:0000256" key="1">
    <source>
        <dbReference type="ARBA" id="ARBA00004167"/>
    </source>
</evidence>
<sequence length="224" mass="25802">MAQNSTQHTFEDEVFFNIRKQRNIFAWLCLLCLLIALASVSALVAALPFKEIRPYVVMVDRQTGMAEQITATRPANLAERDAVREAELVRYVTDRETYDPADNPERIPVVLQTSDGQAADSLRALWNASNEDFPPDRYGRNVLITVEVRNINQLDDRTAQVRFTRRLERPGETPIERSFVATVGYEFRPRVERRLEDVWRNPLGFTVTNYRIAAETLSERRTGQ</sequence>
<dbReference type="GO" id="GO:0016020">
    <property type="term" value="C:membrane"/>
    <property type="evidence" value="ECO:0007669"/>
    <property type="project" value="UniProtKB-SubCell"/>
</dbReference>